<dbReference type="InterPro" id="IPR050490">
    <property type="entry name" value="Bact_solute-bd_prot1"/>
</dbReference>
<dbReference type="Gene3D" id="3.40.190.10">
    <property type="entry name" value="Periplasmic binding protein-like II"/>
    <property type="match status" value="2"/>
</dbReference>
<comment type="similarity">
    <text evidence="1">Belongs to the bacterial solute-binding protein 1 family.</text>
</comment>
<evidence type="ECO:0000256" key="2">
    <source>
        <dbReference type="ARBA" id="ARBA00022448"/>
    </source>
</evidence>
<organism evidence="4 5">
    <name type="scientific">Streptomyces graminofaciens</name>
    <dbReference type="NCBI Taxonomy" id="68212"/>
    <lineage>
        <taxon>Bacteria</taxon>
        <taxon>Bacillati</taxon>
        <taxon>Actinomycetota</taxon>
        <taxon>Actinomycetes</taxon>
        <taxon>Kitasatosporales</taxon>
        <taxon>Streptomycetaceae</taxon>
        <taxon>Streptomyces</taxon>
    </lineage>
</organism>
<name>A0ABM7F664_9ACTN</name>
<dbReference type="PANTHER" id="PTHR43649">
    <property type="entry name" value="ARABINOSE-BINDING PROTEIN-RELATED"/>
    <property type="match status" value="1"/>
</dbReference>
<dbReference type="RefSeq" id="WP_286250034.1">
    <property type="nucleotide sequence ID" value="NZ_AP018448.1"/>
</dbReference>
<dbReference type="EMBL" id="AP018448">
    <property type="protein sequence ID" value="BBC31345.1"/>
    <property type="molecule type" value="Genomic_DNA"/>
</dbReference>
<evidence type="ECO:0000313" key="4">
    <source>
        <dbReference type="EMBL" id="BBC31345.1"/>
    </source>
</evidence>
<dbReference type="Proteomes" id="UP001321542">
    <property type="component" value="Chromosome"/>
</dbReference>
<feature type="region of interest" description="Disordered" evidence="3">
    <location>
        <begin position="250"/>
        <end position="269"/>
    </location>
</feature>
<reference evidence="4 5" key="1">
    <citation type="journal article" date="2010" name="ChemBioChem">
        <title>Cloning and characterization of the biosynthetic gene cluster of 16-membered macrolide antibiotic FD-891: involvement of a dual functional cytochrome P450 monooxygenase catalyzing epoxidation and hydroxylation.</title>
        <authorList>
            <person name="Kudo F."/>
            <person name="Motegi A."/>
            <person name="Mizoue K."/>
            <person name="Eguchi T."/>
        </authorList>
    </citation>
    <scope>NUCLEOTIDE SEQUENCE [LARGE SCALE GENOMIC DNA]</scope>
    <source>
        <strain evidence="4 5">A-8890</strain>
    </source>
</reference>
<dbReference type="InterPro" id="IPR006059">
    <property type="entry name" value="SBP"/>
</dbReference>
<evidence type="ECO:0000256" key="3">
    <source>
        <dbReference type="SAM" id="MobiDB-lite"/>
    </source>
</evidence>
<sequence length="397" mass="44203">MRRPRRRTLGILCACLILLAAGVVTAVRWAQSSKVEVTLLASWDDEEQERFQRRVLDEFERRHPGIDVRYEGSSALSQVLAADLAAGTPPDVAVLPGPGELMEYAAKGELKSLDNLFKASDYDSVWTPQLVRPGHGKHTYWLPIKASLKSMVWYPAGWSKDRVAEPREWCLAMESGATSGWPGTDWVEDVLLQQAGQEQYEKWATGALPWTHEDVQKAWTTWGDMVGAGGGHITSELKASYKRQCKSIEHQGSYRETEGKTDSRTHKHSADVIPKARPAAPWVISGDLVALLTTKKEAKELIRYLADPGTKLPDFTVNKPASADRYPQKGSTGWTLRGEGSPLCWDASDAMPPTLRNAFQQTVIRFLLHPEDLKDQLESLEKLRDGQPSTLRICDSG</sequence>
<accession>A0ABM7F664</accession>
<evidence type="ECO:0008006" key="6">
    <source>
        <dbReference type="Google" id="ProtNLM"/>
    </source>
</evidence>
<dbReference type="Pfam" id="PF01547">
    <property type="entry name" value="SBP_bac_1"/>
    <property type="match status" value="1"/>
</dbReference>
<evidence type="ECO:0000313" key="5">
    <source>
        <dbReference type="Proteomes" id="UP001321542"/>
    </source>
</evidence>
<keyword evidence="5" id="KW-1185">Reference proteome</keyword>
<dbReference type="PANTHER" id="PTHR43649:SF29">
    <property type="entry name" value="OSMOPROTECTIVE COMPOUNDS-BINDING PROTEIN GGTB"/>
    <property type="match status" value="1"/>
</dbReference>
<gene>
    <name evidence="4" type="ORF">SGFS_026390</name>
</gene>
<proteinExistence type="inferred from homology"/>
<evidence type="ECO:0000256" key="1">
    <source>
        <dbReference type="ARBA" id="ARBA00008520"/>
    </source>
</evidence>
<reference evidence="4 5" key="2">
    <citation type="journal article" date="2023" name="ChemBioChem">
        <title>Acyltransferase Domain Exchange between Two Independent Type I Polyketide Synthases in the Same Producer Strain of Macrolide Antibiotics.</title>
        <authorList>
            <person name="Kudo F."/>
            <person name="Kishikawa K."/>
            <person name="Tsuboi K."/>
            <person name="Kido T."/>
            <person name="Usui T."/>
            <person name="Hashimoto J."/>
            <person name="Shin-Ya K."/>
            <person name="Miyanaga A."/>
            <person name="Eguchi T."/>
        </authorList>
    </citation>
    <scope>NUCLEOTIDE SEQUENCE [LARGE SCALE GENOMIC DNA]</scope>
    <source>
        <strain evidence="4 5">A-8890</strain>
    </source>
</reference>
<keyword evidence="2" id="KW-0813">Transport</keyword>
<dbReference type="SUPFAM" id="SSF53850">
    <property type="entry name" value="Periplasmic binding protein-like II"/>
    <property type="match status" value="1"/>
</dbReference>
<protein>
    <recommendedName>
        <fullName evidence="6">Extracellular solute-binding protein</fullName>
    </recommendedName>
</protein>